<proteinExistence type="predicted"/>
<dbReference type="PANTHER" id="PTHR46546">
    <property type="entry name" value="SHEWANELLA-LIKE PROTEIN PHOSPHATASE 1"/>
    <property type="match status" value="1"/>
</dbReference>
<dbReference type="SUPFAM" id="SSF56300">
    <property type="entry name" value="Metallo-dependent phosphatases"/>
    <property type="match status" value="1"/>
</dbReference>
<dbReference type="PANTHER" id="PTHR46546:SF4">
    <property type="entry name" value="SHEWANELLA-LIKE PROTEIN PHOSPHATASE 1"/>
    <property type="match status" value="1"/>
</dbReference>
<name>A0ABR2VRF3_9FUNG</name>
<feature type="domain" description="Calcineurin-like phosphoesterase" evidence="2">
    <location>
        <begin position="34"/>
        <end position="251"/>
    </location>
</feature>
<dbReference type="Proteomes" id="UP001479436">
    <property type="component" value="Unassembled WGS sequence"/>
</dbReference>
<keyword evidence="1" id="KW-0732">Signal</keyword>
<reference evidence="3 4" key="1">
    <citation type="submission" date="2023-04" db="EMBL/GenBank/DDBJ databases">
        <title>Genome of Basidiobolus ranarum AG-B5.</title>
        <authorList>
            <person name="Stajich J.E."/>
            <person name="Carter-House D."/>
            <person name="Gryganskyi A."/>
        </authorList>
    </citation>
    <scope>NUCLEOTIDE SEQUENCE [LARGE SCALE GENOMIC DNA]</scope>
    <source>
        <strain evidence="3 4">AG-B5</strain>
    </source>
</reference>
<sequence>MNRLLLLSNLCLLAIAGNTTLTASLAPSVAYSHRTVAVGDIHGDYANALSVLQMAGVVDTKGDWIMGKNTLVQTGDIVDRGPDTIALYKYFQKLRGQAAKAGGKVVNLLGNHEIKNLDGDWEDVTEEDIASFGGKKKREEAWNVSTGWIGQLLQSSFDVAFIQRGHTVFTHGDLSPTWAKEGISNMNSQAHKYLKKGSYDESIFKKKGPTKWRGYGKLQDKDVDLTIEEACAMVKQVMSTLKVKRLVSGHTQQSATGRILTRCNNNYLDIDVGISSYYGSHFGALEILDMDDNTQSVTAIYPTGRVPLK</sequence>
<keyword evidence="4" id="KW-1185">Reference proteome</keyword>
<protein>
    <recommendedName>
        <fullName evidence="2">Calcineurin-like phosphoesterase domain-containing protein</fullName>
    </recommendedName>
</protein>
<dbReference type="InterPro" id="IPR029052">
    <property type="entry name" value="Metallo-depent_PP-like"/>
</dbReference>
<evidence type="ECO:0000259" key="2">
    <source>
        <dbReference type="Pfam" id="PF00149"/>
    </source>
</evidence>
<feature type="signal peptide" evidence="1">
    <location>
        <begin position="1"/>
        <end position="16"/>
    </location>
</feature>
<organism evidence="3 4">
    <name type="scientific">Basidiobolus ranarum</name>
    <dbReference type="NCBI Taxonomy" id="34480"/>
    <lineage>
        <taxon>Eukaryota</taxon>
        <taxon>Fungi</taxon>
        <taxon>Fungi incertae sedis</taxon>
        <taxon>Zoopagomycota</taxon>
        <taxon>Entomophthoromycotina</taxon>
        <taxon>Basidiobolomycetes</taxon>
        <taxon>Basidiobolales</taxon>
        <taxon>Basidiobolaceae</taxon>
        <taxon>Basidiobolus</taxon>
    </lineage>
</organism>
<gene>
    <name evidence="3" type="ORF">K7432_012968</name>
</gene>
<dbReference type="Gene3D" id="3.60.21.10">
    <property type="match status" value="1"/>
</dbReference>
<feature type="chain" id="PRO_5045870429" description="Calcineurin-like phosphoesterase domain-containing protein" evidence="1">
    <location>
        <begin position="17"/>
        <end position="309"/>
    </location>
</feature>
<dbReference type="InterPro" id="IPR004843">
    <property type="entry name" value="Calcineurin-like_PHP"/>
</dbReference>
<accession>A0ABR2VRF3</accession>
<evidence type="ECO:0000313" key="3">
    <source>
        <dbReference type="EMBL" id="KAK9695421.1"/>
    </source>
</evidence>
<dbReference type="EMBL" id="JASJQH010008077">
    <property type="protein sequence ID" value="KAK9695421.1"/>
    <property type="molecule type" value="Genomic_DNA"/>
</dbReference>
<evidence type="ECO:0000256" key="1">
    <source>
        <dbReference type="SAM" id="SignalP"/>
    </source>
</evidence>
<comment type="caution">
    <text evidence="3">The sequence shown here is derived from an EMBL/GenBank/DDBJ whole genome shotgun (WGS) entry which is preliminary data.</text>
</comment>
<dbReference type="Pfam" id="PF00149">
    <property type="entry name" value="Metallophos"/>
    <property type="match status" value="1"/>
</dbReference>
<evidence type="ECO:0000313" key="4">
    <source>
        <dbReference type="Proteomes" id="UP001479436"/>
    </source>
</evidence>